<accession>A0A8T0UKI7</accession>
<evidence type="ECO:0000313" key="3">
    <source>
        <dbReference type="Proteomes" id="UP000823388"/>
    </source>
</evidence>
<sequence length="146" mass="15933">MDQQQVAANGGGHGAEAASSERRRHQEEEATDRLRDFDASIRPAAAGAAAARPEAQRPREAPPGHPGSRGGGARAGSATAEQQAYWWGPGWPKVNDRDLLEFDLFVEMHLRQQQEQQLLSRLQRPAAAPSEGERHGGEVLDLELRL</sequence>
<protein>
    <submittedName>
        <fullName evidence="2">Uncharacterized protein</fullName>
    </submittedName>
</protein>
<gene>
    <name evidence="2" type="ORF">PVAP13_3KG031200</name>
</gene>
<evidence type="ECO:0000256" key="1">
    <source>
        <dbReference type="SAM" id="MobiDB-lite"/>
    </source>
</evidence>
<feature type="compositionally biased region" description="Low complexity" evidence="1">
    <location>
        <begin position="114"/>
        <end position="124"/>
    </location>
</feature>
<reference evidence="2" key="1">
    <citation type="submission" date="2020-05" db="EMBL/GenBank/DDBJ databases">
        <title>WGS assembly of Panicum virgatum.</title>
        <authorList>
            <person name="Lovell J.T."/>
            <person name="Jenkins J."/>
            <person name="Shu S."/>
            <person name="Juenger T.E."/>
            <person name="Schmutz J."/>
        </authorList>
    </citation>
    <scope>NUCLEOTIDE SEQUENCE</scope>
    <source>
        <strain evidence="2">AP13</strain>
    </source>
</reference>
<comment type="caution">
    <text evidence="2">The sequence shown here is derived from an EMBL/GenBank/DDBJ whole genome shotgun (WGS) entry which is preliminary data.</text>
</comment>
<name>A0A8T0UKI7_PANVG</name>
<keyword evidence="3" id="KW-1185">Reference proteome</keyword>
<feature type="compositionally biased region" description="Basic and acidic residues" evidence="1">
    <location>
        <begin position="131"/>
        <end position="146"/>
    </location>
</feature>
<feature type="region of interest" description="Disordered" evidence="1">
    <location>
        <begin position="114"/>
        <end position="146"/>
    </location>
</feature>
<feature type="region of interest" description="Disordered" evidence="1">
    <location>
        <begin position="1"/>
        <end position="81"/>
    </location>
</feature>
<organism evidence="2 3">
    <name type="scientific">Panicum virgatum</name>
    <name type="common">Blackwell switchgrass</name>
    <dbReference type="NCBI Taxonomy" id="38727"/>
    <lineage>
        <taxon>Eukaryota</taxon>
        <taxon>Viridiplantae</taxon>
        <taxon>Streptophyta</taxon>
        <taxon>Embryophyta</taxon>
        <taxon>Tracheophyta</taxon>
        <taxon>Spermatophyta</taxon>
        <taxon>Magnoliopsida</taxon>
        <taxon>Liliopsida</taxon>
        <taxon>Poales</taxon>
        <taxon>Poaceae</taxon>
        <taxon>PACMAD clade</taxon>
        <taxon>Panicoideae</taxon>
        <taxon>Panicodae</taxon>
        <taxon>Paniceae</taxon>
        <taxon>Panicinae</taxon>
        <taxon>Panicum</taxon>
        <taxon>Panicum sect. Hiantes</taxon>
    </lineage>
</organism>
<feature type="compositionally biased region" description="Low complexity" evidence="1">
    <location>
        <begin position="42"/>
        <end position="53"/>
    </location>
</feature>
<dbReference type="AlphaFoldDB" id="A0A8T0UKI7"/>
<dbReference type="EMBL" id="CM029041">
    <property type="protein sequence ID" value="KAG2623040.1"/>
    <property type="molecule type" value="Genomic_DNA"/>
</dbReference>
<proteinExistence type="predicted"/>
<evidence type="ECO:0000313" key="2">
    <source>
        <dbReference type="EMBL" id="KAG2623040.1"/>
    </source>
</evidence>
<feature type="compositionally biased region" description="Basic and acidic residues" evidence="1">
    <location>
        <begin position="19"/>
        <end position="39"/>
    </location>
</feature>
<dbReference type="Proteomes" id="UP000823388">
    <property type="component" value="Chromosome 3K"/>
</dbReference>